<gene>
    <name evidence="7" type="primary">Cni-drd-1</name>
    <name evidence="7" type="synonym">Cnig_chr_II.g4767</name>
    <name evidence="7" type="ORF">B9Z55_004767</name>
</gene>
<keyword evidence="4 5" id="KW-0472">Membrane</keyword>
<dbReference type="GO" id="GO:0008610">
    <property type="term" value="P:lipid biosynthetic process"/>
    <property type="evidence" value="ECO:0007669"/>
    <property type="project" value="InterPro"/>
</dbReference>
<evidence type="ECO:0000256" key="3">
    <source>
        <dbReference type="ARBA" id="ARBA00022989"/>
    </source>
</evidence>
<dbReference type="OrthoDB" id="408954at2759"/>
<keyword evidence="2 5" id="KW-0812">Transmembrane</keyword>
<evidence type="ECO:0000313" key="8">
    <source>
        <dbReference type="Proteomes" id="UP000230233"/>
    </source>
</evidence>
<keyword evidence="3 5" id="KW-1133">Transmembrane helix</keyword>
<dbReference type="AlphaFoldDB" id="A0A2G5UXY0"/>
<evidence type="ECO:0000256" key="5">
    <source>
        <dbReference type="SAM" id="Phobius"/>
    </source>
</evidence>
<reference evidence="8" key="1">
    <citation type="submission" date="2017-10" db="EMBL/GenBank/DDBJ databases">
        <title>Rapid genome shrinkage in a self-fertile nematode reveals novel sperm competition proteins.</title>
        <authorList>
            <person name="Yin D."/>
            <person name="Schwarz E.M."/>
            <person name="Thomas C.G."/>
            <person name="Felde R.L."/>
            <person name="Korf I.F."/>
            <person name="Cutter A.D."/>
            <person name="Schartner C.M."/>
            <person name="Ralston E.J."/>
            <person name="Meyer B.J."/>
            <person name="Haag E.S."/>
        </authorList>
    </citation>
    <scope>NUCLEOTIDE SEQUENCE [LARGE SCALE GENOMIC DNA]</scope>
    <source>
        <strain evidence="8">JU1422</strain>
    </source>
</reference>
<keyword evidence="8" id="KW-1185">Reference proteome</keyword>
<dbReference type="STRING" id="1611254.A0A2G5UXY0"/>
<evidence type="ECO:0000256" key="1">
    <source>
        <dbReference type="ARBA" id="ARBA00004370"/>
    </source>
</evidence>
<dbReference type="GO" id="GO:0005506">
    <property type="term" value="F:iron ion binding"/>
    <property type="evidence" value="ECO:0007669"/>
    <property type="project" value="InterPro"/>
</dbReference>
<dbReference type="Proteomes" id="UP000230233">
    <property type="component" value="Chromosome II"/>
</dbReference>
<sequence length="269" mass="31267">MESAYQKVYDYFGGDPLLIYVIGGTVIVNINFWLFNLFFILIDMIDPNWVQPYKIQDEKKPPLSKYLGAFKVILTNQFISGPLITICWYFPAVWFGARFTGPMPSVLEILRDIFVSILCEEIGFYYTHRLFHHPRIYKYIHKKHHEWTAPVSITSIYCHPLEHAISNLSPVLLGPTICGSHVVTLWIWASLAILSTTCSHSGYHFPFMFSPEPHDYHHKVFNECFGTGLLDWLHGTDTTFRKSVEGKRNYMSWSFKPIKQIHPDDGKQD</sequence>
<accession>A0A2G5UXY0</accession>
<dbReference type="InterPro" id="IPR050307">
    <property type="entry name" value="Sterol_Desaturase_Related"/>
</dbReference>
<dbReference type="InterPro" id="IPR006694">
    <property type="entry name" value="Fatty_acid_hydroxylase"/>
</dbReference>
<feature type="domain" description="Fatty acid hydroxylase" evidence="6">
    <location>
        <begin position="114"/>
        <end position="236"/>
    </location>
</feature>
<feature type="transmembrane region" description="Helical" evidence="5">
    <location>
        <begin position="17"/>
        <end position="42"/>
    </location>
</feature>
<comment type="subcellular location">
    <subcellularLocation>
        <location evidence="1">Membrane</location>
    </subcellularLocation>
</comment>
<dbReference type="EMBL" id="PDUG01000002">
    <property type="protein sequence ID" value="PIC44385.1"/>
    <property type="molecule type" value="Genomic_DNA"/>
</dbReference>
<comment type="caution">
    <text evidence="7">The sequence shown here is derived from an EMBL/GenBank/DDBJ whole genome shotgun (WGS) entry which is preliminary data.</text>
</comment>
<proteinExistence type="predicted"/>
<evidence type="ECO:0000256" key="2">
    <source>
        <dbReference type="ARBA" id="ARBA00022692"/>
    </source>
</evidence>
<dbReference type="GO" id="GO:0016020">
    <property type="term" value="C:membrane"/>
    <property type="evidence" value="ECO:0007669"/>
    <property type="project" value="UniProtKB-SubCell"/>
</dbReference>
<dbReference type="GO" id="GO:0016491">
    <property type="term" value="F:oxidoreductase activity"/>
    <property type="evidence" value="ECO:0007669"/>
    <property type="project" value="InterPro"/>
</dbReference>
<name>A0A2G5UXY0_9PELO</name>
<dbReference type="Pfam" id="PF04116">
    <property type="entry name" value="FA_hydroxylase"/>
    <property type="match status" value="1"/>
</dbReference>
<dbReference type="PANTHER" id="PTHR11863">
    <property type="entry name" value="STEROL DESATURASE"/>
    <property type="match status" value="1"/>
</dbReference>
<protein>
    <recommendedName>
        <fullName evidence="6">Fatty acid hydroxylase domain-containing protein</fullName>
    </recommendedName>
</protein>
<evidence type="ECO:0000259" key="6">
    <source>
        <dbReference type="Pfam" id="PF04116"/>
    </source>
</evidence>
<evidence type="ECO:0000256" key="4">
    <source>
        <dbReference type="ARBA" id="ARBA00023136"/>
    </source>
</evidence>
<evidence type="ECO:0000313" key="7">
    <source>
        <dbReference type="EMBL" id="PIC44385.1"/>
    </source>
</evidence>
<organism evidence="7 8">
    <name type="scientific">Caenorhabditis nigoni</name>
    <dbReference type="NCBI Taxonomy" id="1611254"/>
    <lineage>
        <taxon>Eukaryota</taxon>
        <taxon>Metazoa</taxon>
        <taxon>Ecdysozoa</taxon>
        <taxon>Nematoda</taxon>
        <taxon>Chromadorea</taxon>
        <taxon>Rhabditida</taxon>
        <taxon>Rhabditina</taxon>
        <taxon>Rhabditomorpha</taxon>
        <taxon>Rhabditoidea</taxon>
        <taxon>Rhabditidae</taxon>
        <taxon>Peloderinae</taxon>
        <taxon>Caenorhabditis</taxon>
    </lineage>
</organism>